<dbReference type="VEuPathDB" id="ToxoDB:cyc_03936"/>
<evidence type="ECO:0000256" key="1">
    <source>
        <dbReference type="SAM" id="MobiDB-lite"/>
    </source>
</evidence>
<feature type="compositionally biased region" description="Pro residues" evidence="1">
    <location>
        <begin position="752"/>
        <end position="763"/>
    </location>
</feature>
<sequence length="763" mass="80176">MARSDGAFAFQSKLFGALQDSESLIVPVKNAACTLPSRSGEGPPLQAHPAAVTAGSTGNSDSATPSSSSDTDDEVASGLSSSYRSSVCEASPKGAGSPTERRLPRSHQDRKKRRSSARQSLVGVASPAAADADETPVPATATAAAAATPAAAATKRSRRRRRGSSDDGSDRGGEGGRALAEEGVGRSRSQRKCRRKWKQFYESHQDRLVAFNSFSPAAGAALLLRVIPGFSLQQQQICVEVGHGSRPLAPHLFVECLESRFQSSAASPPSCCCCSEGAGASNRCGSCFCCVAATDSGRFLLLECCSEAALSAIGGTGNSPWPLWEATKEEAAEAEVAALESHSRVEPRTEKGCLASASSPLSREARGAAECDAADSVLRPFSAGGERLLAAADVLRGASPPPCAVKAVYGSGGDMLAVLKYLHDVGRLEFLRMEHGTKYFDCGSEERELEGVPSGAPGSGGGSRGGNNGSLRFLAAPVFAYTHPSLPSDSEILGEEVSPASPCAGAAASAGAAEAGFVGCGKYVVLKSTLDSFCCLLPLTGSLDWKDDLRIPRVLVHWFDSLSLLLQQPAAAPPAAEAGDARGGCVKQPSPTEAQHEQRAAAQKFVSSFEPQNKEEAARPVASARMMEPTGGRRAGQRRRGRIAQHNVLMSDEEAEEGVQQLHQLHQRRSARGRPQRLKSKVAAERRALQQQAEMYSAQHQQHPLLSIARSALHALPGYSPFGSQALAAGWPPYKDAEQQCHPHPSYQTLPFVPPPGTPPQSV</sequence>
<feature type="region of interest" description="Disordered" evidence="1">
    <location>
        <begin position="575"/>
        <end position="640"/>
    </location>
</feature>
<accession>A0A1D3D2K6</accession>
<evidence type="ECO:0000313" key="3">
    <source>
        <dbReference type="Proteomes" id="UP000095192"/>
    </source>
</evidence>
<keyword evidence="3" id="KW-1185">Reference proteome</keyword>
<dbReference type="AlphaFoldDB" id="A0A1D3D2K6"/>
<feature type="compositionally biased region" description="Low complexity" evidence="1">
    <location>
        <begin position="127"/>
        <end position="154"/>
    </location>
</feature>
<dbReference type="InParanoid" id="A0A1D3D2K6"/>
<proteinExistence type="predicted"/>
<evidence type="ECO:0000313" key="2">
    <source>
        <dbReference type="EMBL" id="OEH77687.1"/>
    </source>
</evidence>
<comment type="caution">
    <text evidence="2">The sequence shown here is derived from an EMBL/GenBank/DDBJ whole genome shotgun (WGS) entry which is preliminary data.</text>
</comment>
<organism evidence="2 3">
    <name type="scientific">Cyclospora cayetanensis</name>
    <dbReference type="NCBI Taxonomy" id="88456"/>
    <lineage>
        <taxon>Eukaryota</taxon>
        <taxon>Sar</taxon>
        <taxon>Alveolata</taxon>
        <taxon>Apicomplexa</taxon>
        <taxon>Conoidasida</taxon>
        <taxon>Coccidia</taxon>
        <taxon>Eucoccidiorida</taxon>
        <taxon>Eimeriorina</taxon>
        <taxon>Eimeriidae</taxon>
        <taxon>Cyclospora</taxon>
    </lineage>
</organism>
<feature type="region of interest" description="Disordered" evidence="1">
    <location>
        <begin position="34"/>
        <end position="187"/>
    </location>
</feature>
<feature type="compositionally biased region" description="Low complexity" evidence="1">
    <location>
        <begin position="56"/>
        <end position="69"/>
    </location>
</feature>
<name>A0A1D3D2K6_9EIME</name>
<reference evidence="2 3" key="1">
    <citation type="journal article" date="2016" name="BMC Genomics">
        <title>Comparative genomics reveals Cyclospora cayetanensis possesses coccidia-like metabolism and invasion components but unique surface antigens.</title>
        <authorList>
            <person name="Liu S."/>
            <person name="Wang L."/>
            <person name="Zheng H."/>
            <person name="Xu Z."/>
            <person name="Roellig D.M."/>
            <person name="Li N."/>
            <person name="Frace M.A."/>
            <person name="Tang K."/>
            <person name="Arrowood M.J."/>
            <person name="Moss D.M."/>
            <person name="Zhang L."/>
            <person name="Feng Y."/>
            <person name="Xiao L."/>
        </authorList>
    </citation>
    <scope>NUCLEOTIDE SEQUENCE [LARGE SCALE GENOMIC DNA]</scope>
    <source>
        <strain evidence="2 3">CHN_HEN01</strain>
    </source>
</reference>
<protein>
    <submittedName>
        <fullName evidence="2">Uncharacterized protein</fullName>
    </submittedName>
</protein>
<dbReference type="EMBL" id="JROU02001006">
    <property type="protein sequence ID" value="OEH77687.1"/>
    <property type="molecule type" value="Genomic_DNA"/>
</dbReference>
<feature type="region of interest" description="Disordered" evidence="1">
    <location>
        <begin position="737"/>
        <end position="763"/>
    </location>
</feature>
<dbReference type="Proteomes" id="UP000095192">
    <property type="component" value="Unassembled WGS sequence"/>
</dbReference>
<feature type="compositionally biased region" description="Basic and acidic residues" evidence="1">
    <location>
        <begin position="163"/>
        <end position="185"/>
    </location>
</feature>
<gene>
    <name evidence="2" type="ORF">cyc_03936</name>
</gene>